<keyword evidence="2" id="KW-1185">Reference proteome</keyword>
<dbReference type="KEGG" id="hcv:FTV88_0278"/>
<gene>
    <name evidence="1" type="ORF">FTV88_0278</name>
</gene>
<reference evidence="2" key="1">
    <citation type="submission" date="2019-11" db="EMBL/GenBank/DDBJ databases">
        <title>Genome sequence of Heliorestis convoluta strain HH, an alkaliphilic and minimalistic phototrophic bacterium from a soda lake in Egypt.</title>
        <authorList>
            <person name="Dewey E.D."/>
            <person name="Stokes L.M."/>
            <person name="Burchell B.M."/>
            <person name="Shaffer K.N."/>
            <person name="Huntington A.M."/>
            <person name="Baker J.M."/>
            <person name="Nadendla S."/>
            <person name="Giglio M.G."/>
            <person name="Touchman J.W."/>
            <person name="Blankenship R.E."/>
            <person name="Madigan M.T."/>
            <person name="Sattley W.M."/>
        </authorList>
    </citation>
    <scope>NUCLEOTIDE SEQUENCE [LARGE SCALE GENOMIC DNA]</scope>
    <source>
        <strain evidence="2">HH</strain>
    </source>
</reference>
<evidence type="ECO:0000313" key="2">
    <source>
        <dbReference type="Proteomes" id="UP000366051"/>
    </source>
</evidence>
<accession>A0A5Q2MW29</accession>
<dbReference type="Proteomes" id="UP000366051">
    <property type="component" value="Chromosome"/>
</dbReference>
<dbReference type="AlphaFoldDB" id="A0A5Q2MW29"/>
<evidence type="ECO:0000313" key="1">
    <source>
        <dbReference type="EMBL" id="QGG46457.1"/>
    </source>
</evidence>
<name>A0A5Q2MW29_9FIRM</name>
<sequence>MSKKLHVHVFFVKINARQGDPIPLTIANIFVVVGQVC</sequence>
<proteinExistence type="predicted"/>
<dbReference type="EMBL" id="CP045875">
    <property type="protein sequence ID" value="QGG46457.1"/>
    <property type="molecule type" value="Genomic_DNA"/>
</dbReference>
<protein>
    <submittedName>
        <fullName evidence="1">Uncharacterized protein</fullName>
    </submittedName>
</protein>
<organism evidence="1 2">
    <name type="scientific">Heliorestis convoluta</name>
    <dbReference type="NCBI Taxonomy" id="356322"/>
    <lineage>
        <taxon>Bacteria</taxon>
        <taxon>Bacillati</taxon>
        <taxon>Bacillota</taxon>
        <taxon>Clostridia</taxon>
        <taxon>Eubacteriales</taxon>
        <taxon>Heliobacteriaceae</taxon>
        <taxon>Heliorestis</taxon>
    </lineage>
</organism>